<dbReference type="Proteomes" id="UP001283361">
    <property type="component" value="Unassembled WGS sequence"/>
</dbReference>
<dbReference type="EMBL" id="JAWDGP010000458">
    <property type="protein sequence ID" value="KAK3800464.1"/>
    <property type="molecule type" value="Genomic_DNA"/>
</dbReference>
<dbReference type="AlphaFoldDB" id="A0AAE1B6S3"/>
<proteinExistence type="predicted"/>
<evidence type="ECO:0000313" key="2">
    <source>
        <dbReference type="EMBL" id="KAK3800464.1"/>
    </source>
</evidence>
<feature type="compositionally biased region" description="Basic and acidic residues" evidence="1">
    <location>
        <begin position="1"/>
        <end position="27"/>
    </location>
</feature>
<feature type="region of interest" description="Disordered" evidence="1">
    <location>
        <begin position="1"/>
        <end position="37"/>
    </location>
</feature>
<accession>A0AAE1B6S3</accession>
<reference evidence="2" key="1">
    <citation type="journal article" date="2023" name="G3 (Bethesda)">
        <title>A reference genome for the long-term kleptoplast-retaining sea slug Elysia crispata morphotype clarki.</title>
        <authorList>
            <person name="Eastman K.E."/>
            <person name="Pendleton A.L."/>
            <person name="Shaikh M.A."/>
            <person name="Suttiyut T."/>
            <person name="Ogas R."/>
            <person name="Tomko P."/>
            <person name="Gavelis G."/>
            <person name="Widhalm J.R."/>
            <person name="Wisecaver J.H."/>
        </authorList>
    </citation>
    <scope>NUCLEOTIDE SEQUENCE</scope>
    <source>
        <strain evidence="2">ECLA1</strain>
    </source>
</reference>
<protein>
    <submittedName>
        <fullName evidence="2">Uncharacterized protein</fullName>
    </submittedName>
</protein>
<evidence type="ECO:0000256" key="1">
    <source>
        <dbReference type="SAM" id="MobiDB-lite"/>
    </source>
</evidence>
<sequence>MMVKDQNDKIDANKQNKTTVHLDDAKSTNKNPSYTSKELNQTLSMTTLPHLFWMGIHAPGLLKSPHFESQSADEVLAV</sequence>
<keyword evidence="3" id="KW-1185">Reference proteome</keyword>
<comment type="caution">
    <text evidence="2">The sequence shown here is derived from an EMBL/GenBank/DDBJ whole genome shotgun (WGS) entry which is preliminary data.</text>
</comment>
<gene>
    <name evidence="2" type="ORF">RRG08_004875</name>
</gene>
<name>A0AAE1B6S3_9GAST</name>
<organism evidence="2 3">
    <name type="scientific">Elysia crispata</name>
    <name type="common">lettuce slug</name>
    <dbReference type="NCBI Taxonomy" id="231223"/>
    <lineage>
        <taxon>Eukaryota</taxon>
        <taxon>Metazoa</taxon>
        <taxon>Spiralia</taxon>
        <taxon>Lophotrochozoa</taxon>
        <taxon>Mollusca</taxon>
        <taxon>Gastropoda</taxon>
        <taxon>Heterobranchia</taxon>
        <taxon>Euthyneura</taxon>
        <taxon>Panpulmonata</taxon>
        <taxon>Sacoglossa</taxon>
        <taxon>Placobranchoidea</taxon>
        <taxon>Plakobranchidae</taxon>
        <taxon>Elysia</taxon>
    </lineage>
</organism>
<feature type="compositionally biased region" description="Polar residues" evidence="1">
    <location>
        <begin position="28"/>
        <end position="37"/>
    </location>
</feature>
<evidence type="ECO:0000313" key="3">
    <source>
        <dbReference type="Proteomes" id="UP001283361"/>
    </source>
</evidence>